<protein>
    <recommendedName>
        <fullName evidence="2">BPL/LPL catalytic domain-containing protein</fullName>
    </recommendedName>
</protein>
<dbReference type="SUPFAM" id="SSF55681">
    <property type="entry name" value="Class II aaRS and biotin synthetases"/>
    <property type="match status" value="1"/>
</dbReference>
<name>A0A545T3Y8_9PROT</name>
<feature type="region of interest" description="Disordered" evidence="1">
    <location>
        <begin position="245"/>
        <end position="279"/>
    </location>
</feature>
<reference evidence="3 4" key="1">
    <citation type="submission" date="2019-06" db="EMBL/GenBank/DDBJ databases">
        <title>Whole genome sequence for Rhodospirillaceae sp. R148.</title>
        <authorList>
            <person name="Wang G."/>
        </authorList>
    </citation>
    <scope>NUCLEOTIDE SEQUENCE [LARGE SCALE GENOMIC DNA]</scope>
    <source>
        <strain evidence="3 4">R148</strain>
    </source>
</reference>
<organism evidence="3 4">
    <name type="scientific">Denitrobaculum tricleocarpae</name>
    <dbReference type="NCBI Taxonomy" id="2591009"/>
    <lineage>
        <taxon>Bacteria</taxon>
        <taxon>Pseudomonadati</taxon>
        <taxon>Pseudomonadota</taxon>
        <taxon>Alphaproteobacteria</taxon>
        <taxon>Rhodospirillales</taxon>
        <taxon>Rhodospirillaceae</taxon>
        <taxon>Denitrobaculum</taxon>
    </lineage>
</organism>
<dbReference type="Gene3D" id="3.30.930.10">
    <property type="entry name" value="Bira Bifunctional Protein, Domain 2"/>
    <property type="match status" value="1"/>
</dbReference>
<dbReference type="Proteomes" id="UP000315252">
    <property type="component" value="Unassembled WGS sequence"/>
</dbReference>
<evidence type="ECO:0000259" key="2">
    <source>
        <dbReference type="Pfam" id="PF16917"/>
    </source>
</evidence>
<proteinExistence type="predicted"/>
<evidence type="ECO:0000313" key="4">
    <source>
        <dbReference type="Proteomes" id="UP000315252"/>
    </source>
</evidence>
<evidence type="ECO:0000256" key="1">
    <source>
        <dbReference type="SAM" id="MobiDB-lite"/>
    </source>
</evidence>
<dbReference type="Pfam" id="PF16917">
    <property type="entry name" value="BPL_LplA_LipB_2"/>
    <property type="match status" value="1"/>
</dbReference>
<gene>
    <name evidence="3" type="ORF">FKG95_26580</name>
</gene>
<evidence type="ECO:0000313" key="3">
    <source>
        <dbReference type="EMBL" id="TQV71943.1"/>
    </source>
</evidence>
<dbReference type="OrthoDB" id="7657788at2"/>
<accession>A0A545T3Y8</accession>
<comment type="caution">
    <text evidence="3">The sequence shown here is derived from an EMBL/GenBank/DDBJ whole genome shotgun (WGS) entry which is preliminary data.</text>
</comment>
<sequence length="279" mass="30572">MRGGVIESAYFSENSANRLDNPLLIVKDRTALAGNRRRPIIKDREAIILQYPQLPPLLSLKRLAPGEDPFETAVAAAGSGEGEAGDFHWSQRLDRVELAIVLEPESPVAESLTMLPLAMVAFGDALGAIGPPVLAVHFRWPDAVDVNGGFVGGFRVAMAEVEDDDQVPAWLVIGFSIAVQMDLTDDAPGRKVNETTLYDEGCGDITADQLTESFARHFLTWVHRWQEEGFEPVRLAWLARLKQSEEPKKEIDSQGGLCREGSKTRPLSDALAGPSWVSR</sequence>
<dbReference type="InterPro" id="IPR045864">
    <property type="entry name" value="aa-tRNA-synth_II/BPL/LPL"/>
</dbReference>
<dbReference type="EMBL" id="VHSH01000013">
    <property type="protein sequence ID" value="TQV71943.1"/>
    <property type="molecule type" value="Genomic_DNA"/>
</dbReference>
<feature type="domain" description="BPL/LPL catalytic" evidence="2">
    <location>
        <begin position="54"/>
        <end position="238"/>
    </location>
</feature>
<keyword evidence="4" id="KW-1185">Reference proteome</keyword>
<dbReference type="AlphaFoldDB" id="A0A545T3Y8"/>
<dbReference type="InterPro" id="IPR004143">
    <property type="entry name" value="BPL_LPL_catalytic"/>
</dbReference>